<protein>
    <recommendedName>
        <fullName evidence="3">Glycosyltransferase</fullName>
    </recommendedName>
</protein>
<proteinExistence type="predicted"/>
<organism evidence="1 2">
    <name type="scientific">Acidianus bottle-shaped virus 2 strain ABV2</name>
    <dbReference type="NCBI Taxonomy" id="1732173"/>
    <lineage>
        <taxon>Viruses</taxon>
        <taxon>Viruses incertae sedis</taxon>
        <taxon>Ampullaviridae</taxon>
        <taxon>Bottigliavirus</taxon>
        <taxon>Bottigliavirus puteoliense</taxon>
        <taxon>Bottigliavirus ABV2</taxon>
    </lineage>
</organism>
<dbReference type="Proteomes" id="UP000202536">
    <property type="component" value="Segment"/>
</dbReference>
<evidence type="ECO:0000313" key="2">
    <source>
        <dbReference type="Proteomes" id="UP000202536"/>
    </source>
</evidence>
<dbReference type="KEGG" id="vg:26637858"/>
<dbReference type="Gene3D" id="3.40.50.2000">
    <property type="entry name" value="Glycogen Phosphorylase B"/>
    <property type="match status" value="1"/>
</dbReference>
<dbReference type="EMBL" id="KP282673">
    <property type="protein sequence ID" value="ALG96768.1"/>
    <property type="molecule type" value="Genomic_DNA"/>
</dbReference>
<sequence length="315" mass="36240">MTTVTFLTTTQSGSYDRLAMRQANFLKQKLNVDSQIIQMAHTSFTSIKGNVVVIYTTFNVYPVVINKYRNAIKGKKCIALLDSALMTIPYRNPIFQDSICTVYTTSQFNRDNFRTLGVKIPYVAHFIPDPNPNGVIKGLTERQYDFITVGINEFDFDRKGHYWNFITQRWGFNSVSICKFYCFGDHVQDLPDDKLWNLYANTKWYLGTSHSETPHLPLIEAYAFGTPAVFLDAHEFKYIGIGIKIKPAFSSVRGNKNFYFAEVDSESFIQAIGETVKVSESDYRLLSNNVRAVFENTYSFNNRIDQFRALFNYAI</sequence>
<dbReference type="GeneID" id="26637858"/>
<dbReference type="OrthoDB" id="9983at10239"/>
<evidence type="ECO:0000313" key="1">
    <source>
        <dbReference type="EMBL" id="ALG96768.1"/>
    </source>
</evidence>
<accession>A0A0N9P6D7</accession>
<name>A0A0N9P6D7_9VIRU</name>
<keyword evidence="2" id="KW-1185">Reference proteome</keyword>
<evidence type="ECO:0008006" key="3">
    <source>
        <dbReference type="Google" id="ProtNLM"/>
    </source>
</evidence>
<dbReference type="RefSeq" id="YP_009211290.1">
    <property type="nucleotide sequence ID" value="NC_028938.1"/>
</dbReference>
<dbReference type="SUPFAM" id="SSF53756">
    <property type="entry name" value="UDP-Glycosyltransferase/glycogen phosphorylase"/>
    <property type="match status" value="1"/>
</dbReference>
<reference evidence="1 2" key="1">
    <citation type="journal article" date="2015" name="Environ. Microbiol.">
        <title>Novel viral genomes identified from six metagenomes reveal wide distribution of archaeal viruses and high viral diversity in terrestrial hot springs.</title>
        <authorList>
            <person name="Gudbergsdottir S.R."/>
            <person name="Menzel P."/>
            <person name="Krogh A."/>
            <person name="Young M."/>
            <person name="Peng X."/>
        </authorList>
    </citation>
    <scope>NUCLEOTIDE SEQUENCE [LARGE SCALE GENOMIC DNA]</scope>
    <source>
        <strain evidence="1 2">ABV2</strain>
    </source>
</reference>